<reference evidence="1" key="1">
    <citation type="submission" date="2018-05" db="EMBL/GenBank/DDBJ databases">
        <authorList>
            <person name="Lanie J.A."/>
            <person name="Ng W.-L."/>
            <person name="Kazmierczak K.M."/>
            <person name="Andrzejewski T.M."/>
            <person name="Davidsen T.M."/>
            <person name="Wayne K.J."/>
            <person name="Tettelin H."/>
            <person name="Glass J.I."/>
            <person name="Rusch D."/>
            <person name="Podicherti R."/>
            <person name="Tsui H.-C.T."/>
            <person name="Winkler M.E."/>
        </authorList>
    </citation>
    <scope>NUCLEOTIDE SEQUENCE</scope>
</reference>
<protein>
    <submittedName>
        <fullName evidence="1">Uncharacterized protein</fullName>
    </submittedName>
</protein>
<sequence>MIKYKKNIMKRIYFKTDSSGEVGFGKLSDENIKLINV</sequence>
<organism evidence="1">
    <name type="scientific">marine metagenome</name>
    <dbReference type="NCBI Taxonomy" id="408172"/>
    <lineage>
        <taxon>unclassified sequences</taxon>
        <taxon>metagenomes</taxon>
        <taxon>ecological metagenomes</taxon>
    </lineage>
</organism>
<accession>A0A383DU38</accession>
<gene>
    <name evidence="1" type="ORF">METZ01_LOCUS500865</name>
</gene>
<dbReference type="AlphaFoldDB" id="A0A383DU38"/>
<name>A0A383DU38_9ZZZZ</name>
<dbReference type="EMBL" id="UINC01220203">
    <property type="protein sequence ID" value="SVE48011.1"/>
    <property type="molecule type" value="Genomic_DNA"/>
</dbReference>
<proteinExistence type="predicted"/>
<evidence type="ECO:0000313" key="1">
    <source>
        <dbReference type="EMBL" id="SVE48011.1"/>
    </source>
</evidence>